<dbReference type="InterPro" id="IPR004156">
    <property type="entry name" value="OATP"/>
</dbReference>
<keyword evidence="5 6" id="KW-0472">Membrane</keyword>
<reference evidence="8" key="2">
    <citation type="journal article" date="2021" name="Genome Biol. Evol.">
        <title>Developing a high-quality reference genome for a parasitic bivalve with doubly uniparental inheritance (Bivalvia: Unionida).</title>
        <authorList>
            <person name="Smith C.H."/>
        </authorList>
    </citation>
    <scope>NUCLEOTIDE SEQUENCE</scope>
    <source>
        <strain evidence="8">CHS0354</strain>
        <tissue evidence="8">Mantle</tissue>
    </source>
</reference>
<dbReference type="EMBL" id="JAEAOA010002208">
    <property type="protein sequence ID" value="KAK3603008.1"/>
    <property type="molecule type" value="Genomic_DNA"/>
</dbReference>
<dbReference type="SUPFAM" id="SSF100895">
    <property type="entry name" value="Kazal-type serine protease inhibitors"/>
    <property type="match status" value="1"/>
</dbReference>
<dbReference type="Pfam" id="PF03137">
    <property type="entry name" value="OATP"/>
    <property type="match status" value="1"/>
</dbReference>
<dbReference type="GO" id="GO:0016323">
    <property type="term" value="C:basolateral plasma membrane"/>
    <property type="evidence" value="ECO:0007669"/>
    <property type="project" value="TreeGrafter"/>
</dbReference>
<evidence type="ECO:0000259" key="7">
    <source>
        <dbReference type="PROSITE" id="PS51465"/>
    </source>
</evidence>
<accession>A0AAE0T4D3</accession>
<dbReference type="PANTHER" id="PTHR11388">
    <property type="entry name" value="ORGANIC ANION TRANSPORTER"/>
    <property type="match status" value="1"/>
</dbReference>
<evidence type="ECO:0000256" key="5">
    <source>
        <dbReference type="ARBA" id="ARBA00023136"/>
    </source>
</evidence>
<keyword evidence="2" id="KW-1003">Cell membrane</keyword>
<gene>
    <name evidence="8" type="ORF">CHS0354_037755</name>
</gene>
<dbReference type="GO" id="GO:0043252">
    <property type="term" value="P:sodium-independent organic anion transport"/>
    <property type="evidence" value="ECO:0007669"/>
    <property type="project" value="TreeGrafter"/>
</dbReference>
<evidence type="ECO:0000256" key="2">
    <source>
        <dbReference type="ARBA" id="ARBA00022475"/>
    </source>
</evidence>
<proteinExistence type="predicted"/>
<feature type="transmembrane region" description="Helical" evidence="6">
    <location>
        <begin position="65"/>
        <end position="89"/>
    </location>
</feature>
<comment type="subcellular location">
    <subcellularLocation>
        <location evidence="1">Cell membrane</location>
        <topology evidence="1">Multi-pass membrane protein</topology>
    </subcellularLocation>
</comment>
<dbReference type="Proteomes" id="UP001195483">
    <property type="component" value="Unassembled WGS sequence"/>
</dbReference>
<protein>
    <recommendedName>
        <fullName evidence="7">Kazal-like domain-containing protein</fullName>
    </recommendedName>
</protein>
<comment type="caution">
    <text evidence="8">The sequence shown here is derived from an EMBL/GenBank/DDBJ whole genome shotgun (WGS) entry which is preliminary data.</text>
</comment>
<reference evidence="8" key="1">
    <citation type="journal article" date="2021" name="Genome Biol. Evol.">
        <title>A High-Quality Reference Genome for a Parasitic Bivalve with Doubly Uniparental Inheritance (Bivalvia: Unionida).</title>
        <authorList>
            <person name="Smith C.H."/>
        </authorList>
    </citation>
    <scope>NUCLEOTIDE SEQUENCE</scope>
    <source>
        <strain evidence="8">CHS0354</strain>
    </source>
</reference>
<evidence type="ECO:0000256" key="1">
    <source>
        <dbReference type="ARBA" id="ARBA00004651"/>
    </source>
</evidence>
<feature type="transmembrane region" description="Helical" evidence="6">
    <location>
        <begin position="155"/>
        <end position="177"/>
    </location>
</feature>
<sequence>MNCTGSCGCNDEKYFPICGSDGRSYYSPCHAGCDVKPSVMTFSNCSCIERGTATAGLCDQSCTMLYPWAATNFVGSIVLALQIIPTFIAKIRCVEATDRSVSVALSGFATSTLGWMPGPVILGAIIDRSCIVWKYICGEQQSCLLNDIVHFRNSMFTFGSITRTLVILIFVVVIWLVKDLKALKFEEDKNKEDHANEIKININEEEKAMLQEDVKLVNKSAK</sequence>
<keyword evidence="3 6" id="KW-0812">Transmembrane</keyword>
<evidence type="ECO:0000313" key="9">
    <source>
        <dbReference type="Proteomes" id="UP001195483"/>
    </source>
</evidence>
<evidence type="ECO:0000256" key="4">
    <source>
        <dbReference type="ARBA" id="ARBA00022989"/>
    </source>
</evidence>
<feature type="transmembrane region" description="Helical" evidence="6">
    <location>
        <begin position="101"/>
        <end position="126"/>
    </location>
</feature>
<keyword evidence="4 6" id="KW-1133">Transmembrane helix</keyword>
<reference evidence="8" key="3">
    <citation type="submission" date="2023-05" db="EMBL/GenBank/DDBJ databases">
        <authorList>
            <person name="Smith C.H."/>
        </authorList>
    </citation>
    <scope>NUCLEOTIDE SEQUENCE</scope>
    <source>
        <strain evidence="8">CHS0354</strain>
        <tissue evidence="8">Mantle</tissue>
    </source>
</reference>
<feature type="domain" description="Kazal-like" evidence="7">
    <location>
        <begin position="1"/>
        <end position="49"/>
    </location>
</feature>
<name>A0AAE0T4D3_9BIVA</name>
<organism evidence="8 9">
    <name type="scientific">Potamilus streckersoni</name>
    <dbReference type="NCBI Taxonomy" id="2493646"/>
    <lineage>
        <taxon>Eukaryota</taxon>
        <taxon>Metazoa</taxon>
        <taxon>Spiralia</taxon>
        <taxon>Lophotrochozoa</taxon>
        <taxon>Mollusca</taxon>
        <taxon>Bivalvia</taxon>
        <taxon>Autobranchia</taxon>
        <taxon>Heteroconchia</taxon>
        <taxon>Palaeoheterodonta</taxon>
        <taxon>Unionida</taxon>
        <taxon>Unionoidea</taxon>
        <taxon>Unionidae</taxon>
        <taxon>Ambleminae</taxon>
        <taxon>Lampsilini</taxon>
        <taxon>Potamilus</taxon>
    </lineage>
</organism>
<evidence type="ECO:0000313" key="8">
    <source>
        <dbReference type="EMBL" id="KAK3603008.1"/>
    </source>
</evidence>
<dbReference type="InterPro" id="IPR036058">
    <property type="entry name" value="Kazal_dom_sf"/>
</dbReference>
<dbReference type="GO" id="GO:0015347">
    <property type="term" value="F:sodium-independent organic anion transmembrane transporter activity"/>
    <property type="evidence" value="ECO:0007669"/>
    <property type="project" value="TreeGrafter"/>
</dbReference>
<dbReference type="PANTHER" id="PTHR11388:SF100">
    <property type="entry name" value="SOLUTE CARRIER ORGANIC ANION TRANSPORTER FAMILY MEMBER 4A1"/>
    <property type="match status" value="1"/>
</dbReference>
<dbReference type="PROSITE" id="PS51465">
    <property type="entry name" value="KAZAL_2"/>
    <property type="match status" value="1"/>
</dbReference>
<dbReference type="AlphaFoldDB" id="A0AAE0T4D3"/>
<evidence type="ECO:0000256" key="6">
    <source>
        <dbReference type="SAM" id="Phobius"/>
    </source>
</evidence>
<evidence type="ECO:0000256" key="3">
    <source>
        <dbReference type="ARBA" id="ARBA00022692"/>
    </source>
</evidence>
<keyword evidence="9" id="KW-1185">Reference proteome</keyword>
<dbReference type="InterPro" id="IPR002350">
    <property type="entry name" value="Kazal_dom"/>
</dbReference>